<dbReference type="PROSITE" id="PS50181">
    <property type="entry name" value="FBOX"/>
    <property type="match status" value="1"/>
</dbReference>
<dbReference type="EnsemblPlants" id="OGLUM10G18440.1">
    <property type="protein sequence ID" value="OGLUM10G18440.1"/>
    <property type="gene ID" value="OGLUM10G18440"/>
</dbReference>
<protein>
    <recommendedName>
        <fullName evidence="1">F-box domain-containing protein</fullName>
    </recommendedName>
</protein>
<dbReference type="InterPro" id="IPR013187">
    <property type="entry name" value="F-box-assoc_dom_typ3"/>
</dbReference>
<dbReference type="HOGENOM" id="CLU_022847_1_0_1"/>
<dbReference type="Gramene" id="OGLUM10G18440.1">
    <property type="protein sequence ID" value="OGLUM10G18440.1"/>
    <property type="gene ID" value="OGLUM10G18440"/>
</dbReference>
<dbReference type="InterPro" id="IPR036047">
    <property type="entry name" value="F-box-like_dom_sf"/>
</dbReference>
<organism evidence="2">
    <name type="scientific">Oryza glumipatula</name>
    <dbReference type="NCBI Taxonomy" id="40148"/>
    <lineage>
        <taxon>Eukaryota</taxon>
        <taxon>Viridiplantae</taxon>
        <taxon>Streptophyta</taxon>
        <taxon>Embryophyta</taxon>
        <taxon>Tracheophyta</taxon>
        <taxon>Spermatophyta</taxon>
        <taxon>Magnoliopsida</taxon>
        <taxon>Liliopsida</taxon>
        <taxon>Poales</taxon>
        <taxon>Poaceae</taxon>
        <taxon>BOP clade</taxon>
        <taxon>Oryzoideae</taxon>
        <taxon>Oryzeae</taxon>
        <taxon>Oryzinae</taxon>
        <taxon>Oryza</taxon>
    </lineage>
</organism>
<dbReference type="InterPro" id="IPR055290">
    <property type="entry name" value="At3g26010-like"/>
</dbReference>
<dbReference type="InterPro" id="IPR017451">
    <property type="entry name" value="F-box-assoc_interact_dom"/>
</dbReference>
<dbReference type="PANTHER" id="PTHR35546">
    <property type="entry name" value="F-BOX PROTEIN INTERACTION DOMAIN PROTEIN-RELATED"/>
    <property type="match status" value="1"/>
</dbReference>
<evidence type="ECO:0000313" key="3">
    <source>
        <dbReference type="Proteomes" id="UP000026961"/>
    </source>
</evidence>
<evidence type="ECO:0000259" key="1">
    <source>
        <dbReference type="PROSITE" id="PS50181"/>
    </source>
</evidence>
<accession>A0A0E0BDP3</accession>
<dbReference type="FunFam" id="1.20.1280.50:FF:000078">
    <property type="entry name" value="F-box family protein"/>
    <property type="match status" value="1"/>
</dbReference>
<keyword evidence="3" id="KW-1185">Reference proteome</keyword>
<dbReference type="Pfam" id="PF08268">
    <property type="entry name" value="FBA_3"/>
    <property type="match status" value="1"/>
</dbReference>
<sequence>MQDKIMLWRLASDDSSKLVNEAFAHLNVEGFVGQKSIAPFLNWPCDEEQQICPVQLLLLWKEKVVAKPLQAIGWDRHGLLLQRESEEFRDVSLDLLQQPCIHPMLFSVSHSAAAQRRGFTGGESARLPRRLLSGGALAPASSSPSGRLTDDLVIEILRRLPIRSVCRFKCVCRSWRNLIADHEHRKKLPQTLSGFFYTTFNKECWPSLVYHFTNVSGKGCNDLFPLDSCNGLLLFRCFQSGPCDSDGNAPFHYAVCNPVTKKWVMLPKANWASDSSYLEDHPIACLGFDPAISSHFHVLEYLEGPDGCITAVGIYSSKTGLWNLHESGWNHGVGVSYGGPRGVFLNGFMHFVAVRNEIVAVDMEGKRWKIIPMPDSGGHGAPMIDRTQGHLCALNVDPLDIFNLSLWVLEDYNTDNWILKRTVSTLELFGGKKYEFDRGYQVIAVHPECNLIFFHYGLDNTLLAYEMDPKELRVVRNLGHHTCQPVLPYVPLFSVPLAHGH</sequence>
<name>A0A0E0BDP3_9ORYZ</name>
<dbReference type="CDD" id="cd22157">
    <property type="entry name" value="F-box_AtFBW1-like"/>
    <property type="match status" value="1"/>
</dbReference>
<dbReference type="Proteomes" id="UP000026961">
    <property type="component" value="Chromosome 10"/>
</dbReference>
<dbReference type="SMART" id="SM00256">
    <property type="entry name" value="FBOX"/>
    <property type="match status" value="1"/>
</dbReference>
<dbReference type="Pfam" id="PF00646">
    <property type="entry name" value="F-box"/>
    <property type="match status" value="1"/>
</dbReference>
<proteinExistence type="predicted"/>
<dbReference type="Gene3D" id="1.20.1280.50">
    <property type="match status" value="1"/>
</dbReference>
<dbReference type="STRING" id="40148.A0A0E0BDP3"/>
<dbReference type="InterPro" id="IPR001810">
    <property type="entry name" value="F-box_dom"/>
</dbReference>
<dbReference type="AlphaFoldDB" id="A0A0E0BDP3"/>
<feature type="domain" description="F-box" evidence="1">
    <location>
        <begin position="142"/>
        <end position="188"/>
    </location>
</feature>
<dbReference type="eggNOG" id="ENOG502QWH8">
    <property type="taxonomic scope" value="Eukaryota"/>
</dbReference>
<dbReference type="SUPFAM" id="SSF81383">
    <property type="entry name" value="F-box domain"/>
    <property type="match status" value="1"/>
</dbReference>
<dbReference type="NCBIfam" id="TIGR01640">
    <property type="entry name" value="F_box_assoc_1"/>
    <property type="match status" value="1"/>
</dbReference>
<reference evidence="2" key="1">
    <citation type="submission" date="2015-04" db="UniProtKB">
        <authorList>
            <consortium name="EnsemblPlants"/>
        </authorList>
    </citation>
    <scope>IDENTIFICATION</scope>
</reference>
<evidence type="ECO:0000313" key="2">
    <source>
        <dbReference type="EnsemblPlants" id="OGLUM10G18440.1"/>
    </source>
</evidence>
<reference evidence="2" key="2">
    <citation type="submission" date="2018-05" db="EMBL/GenBank/DDBJ databases">
        <title>OgluRS3 (Oryza glumaepatula Reference Sequence Version 3).</title>
        <authorList>
            <person name="Zhang J."/>
            <person name="Kudrna D."/>
            <person name="Lee S."/>
            <person name="Talag J."/>
            <person name="Welchert J."/>
            <person name="Wing R.A."/>
        </authorList>
    </citation>
    <scope>NUCLEOTIDE SEQUENCE [LARGE SCALE GENOMIC DNA]</scope>
</reference>
<dbReference type="PANTHER" id="PTHR35546:SF105">
    <property type="entry name" value="OS05G0139200 PROTEIN"/>
    <property type="match status" value="1"/>
</dbReference>
<dbReference type="SUPFAM" id="SSF63825">
    <property type="entry name" value="YWTD domain"/>
    <property type="match status" value="1"/>
</dbReference>